<gene>
    <name evidence="1" type="ORF">E3U43_003959</name>
</gene>
<keyword evidence="2" id="KW-1185">Reference proteome</keyword>
<name>A0ACD3RKB3_LARCR</name>
<reference evidence="1" key="1">
    <citation type="submission" date="2018-11" db="EMBL/GenBank/DDBJ databases">
        <title>The sequence and de novo assembly of Larimichthys crocea genome using PacBio and Hi-C technologies.</title>
        <authorList>
            <person name="Xu P."/>
            <person name="Chen B."/>
            <person name="Zhou Z."/>
            <person name="Ke Q."/>
            <person name="Wu Y."/>
            <person name="Bai H."/>
            <person name="Pu F."/>
        </authorList>
    </citation>
    <scope>NUCLEOTIDE SEQUENCE</scope>
    <source>
        <tissue evidence="1">Muscle</tissue>
    </source>
</reference>
<accession>A0ACD3RKB3</accession>
<sequence length="136" mass="14916">MDICRPPVLRSSSTQPCRWQISTCPHTSKIMLCPYCFVAGWRSTSYSTSMGTCLCAKMCWKASMSQLSLGHATRSGSPVSNLPPECLARGISEHPTPEYNGEVYHTIKAGLEPEVSPLLAEDDVIQKTPPTFIPNL</sequence>
<dbReference type="Proteomes" id="UP000793456">
    <property type="component" value="Chromosome V"/>
</dbReference>
<protein>
    <submittedName>
        <fullName evidence="1">Uncharacterized protein</fullName>
    </submittedName>
</protein>
<proteinExistence type="predicted"/>
<dbReference type="EMBL" id="CM011678">
    <property type="protein sequence ID" value="TMS19638.1"/>
    <property type="molecule type" value="Genomic_DNA"/>
</dbReference>
<evidence type="ECO:0000313" key="2">
    <source>
        <dbReference type="Proteomes" id="UP000793456"/>
    </source>
</evidence>
<evidence type="ECO:0000313" key="1">
    <source>
        <dbReference type="EMBL" id="TMS19638.1"/>
    </source>
</evidence>
<organism evidence="1 2">
    <name type="scientific">Larimichthys crocea</name>
    <name type="common">Large yellow croaker</name>
    <name type="synonym">Pseudosciaena crocea</name>
    <dbReference type="NCBI Taxonomy" id="215358"/>
    <lineage>
        <taxon>Eukaryota</taxon>
        <taxon>Metazoa</taxon>
        <taxon>Chordata</taxon>
        <taxon>Craniata</taxon>
        <taxon>Vertebrata</taxon>
        <taxon>Euteleostomi</taxon>
        <taxon>Actinopterygii</taxon>
        <taxon>Neopterygii</taxon>
        <taxon>Teleostei</taxon>
        <taxon>Neoteleostei</taxon>
        <taxon>Acanthomorphata</taxon>
        <taxon>Eupercaria</taxon>
        <taxon>Sciaenidae</taxon>
        <taxon>Larimichthys</taxon>
    </lineage>
</organism>
<comment type="caution">
    <text evidence="1">The sequence shown here is derived from an EMBL/GenBank/DDBJ whole genome shotgun (WGS) entry which is preliminary data.</text>
</comment>